<evidence type="ECO:0000256" key="13">
    <source>
        <dbReference type="ARBA" id="ARBA00022932"/>
    </source>
</evidence>
<dbReference type="InterPro" id="IPR003141">
    <property type="entry name" value="Pol/His_phosphatase_N"/>
</dbReference>
<dbReference type="SMART" id="SM00483">
    <property type="entry name" value="POLXc"/>
    <property type="match status" value="1"/>
</dbReference>
<sequence length="578" mass="63753">MTKEEVAAHLELIGTLMELRGDDAFRTKAYHGAARTIEQLEGDFDTLIATGKLAKVRGIGETLREVILSLAKTGTADVLEELRAVTPPGLIAMLRIPGLGPKKVRALNTSLGIDSLETLRVACIGGKVAGLKGFGEKTQQKILDGLTFIESVGERVRIDQSLPLGLMLLERIRALPGVLRAELCGSLRRRRETSKDIDLLVAAEDSAPIMQAFCTLPEVRHIVGQGETKSSIVAEWVTHGHRITLGADLRVVKPDQFASALVHFTGSKEHNIRLRQLATDRGWKLNEYELAGPNSRVACETEADLYAALGLDWIAPELREDTGEIEAATQHALPKLVEASDIRGVFHNHTTYSDGVNTLEEMALAAKALGFEYLGIGDHSQSLTVARGLSPERVRHQIAEIDRLNQQLDGFRILKGIECDILKNGDLDYDDDLLAELDYVVISVHTYFDLPIEEQTARICKALRHPATTMLGHATGRLLLRRDGYKVNLDEVLQTAAEHRKMIEINAQPSRLDLDWIYVKRAKALGIPLVINPDAHSTDELALFRYGVNVARRGWLTPQNVFNTLPLPAILQSLRIPA</sequence>
<proteinExistence type="predicted"/>
<feature type="domain" description="Helix-hairpin-helix DNA-binding motif class 1" evidence="22">
    <location>
        <begin position="126"/>
        <end position="145"/>
    </location>
</feature>
<evidence type="ECO:0000256" key="10">
    <source>
        <dbReference type="ARBA" id="ARBA00022705"/>
    </source>
</evidence>
<comment type="subcellular location">
    <subcellularLocation>
        <location evidence="2">Cytoplasm</location>
    </subcellularLocation>
</comment>
<dbReference type="GO" id="GO:0005829">
    <property type="term" value="C:cytosol"/>
    <property type="evidence" value="ECO:0007669"/>
    <property type="project" value="TreeGrafter"/>
</dbReference>
<keyword evidence="9" id="KW-0548">Nucleotidyltransferase</keyword>
<dbReference type="RefSeq" id="WP_162655811.1">
    <property type="nucleotide sequence ID" value="NZ_LR593887.1"/>
</dbReference>
<dbReference type="EMBL" id="LR586016">
    <property type="protein sequence ID" value="VIP00606.1"/>
    <property type="molecule type" value="Genomic_DNA"/>
</dbReference>
<evidence type="ECO:0000256" key="20">
    <source>
        <dbReference type="ARBA" id="ARBA00045548"/>
    </source>
</evidence>
<dbReference type="InterPro" id="IPR047967">
    <property type="entry name" value="PolX_PHP"/>
</dbReference>
<dbReference type="GO" id="GO:0140078">
    <property type="term" value="F:class I DNA-(apurinic or apyrimidinic site) endonuclease activity"/>
    <property type="evidence" value="ECO:0007669"/>
    <property type="project" value="UniProtKB-EC"/>
</dbReference>
<dbReference type="CDD" id="cd07436">
    <property type="entry name" value="PHP_PolX"/>
    <property type="match status" value="1"/>
</dbReference>
<name>A0A6C2YGI9_9BACT</name>
<dbReference type="InterPro" id="IPR043519">
    <property type="entry name" value="NT_sf"/>
</dbReference>
<evidence type="ECO:0000256" key="6">
    <source>
        <dbReference type="ARBA" id="ARBA00022481"/>
    </source>
</evidence>
<evidence type="ECO:0000259" key="23">
    <source>
        <dbReference type="SMART" id="SM00481"/>
    </source>
</evidence>
<dbReference type="GO" id="GO:0003677">
    <property type="term" value="F:DNA binding"/>
    <property type="evidence" value="ECO:0007669"/>
    <property type="project" value="InterPro"/>
</dbReference>
<evidence type="ECO:0000259" key="22">
    <source>
        <dbReference type="SMART" id="SM00278"/>
    </source>
</evidence>
<evidence type="ECO:0000256" key="14">
    <source>
        <dbReference type="ARBA" id="ARBA00023053"/>
    </source>
</evidence>
<dbReference type="EC" id="4.2.99.18" evidence="4"/>
<dbReference type="InterPro" id="IPR002054">
    <property type="entry name" value="DNA-dir_DNA_pol_X"/>
</dbReference>
<dbReference type="GO" id="GO:0042578">
    <property type="term" value="F:phosphoric ester hydrolase activity"/>
    <property type="evidence" value="ECO:0007669"/>
    <property type="project" value="TreeGrafter"/>
</dbReference>
<evidence type="ECO:0000256" key="3">
    <source>
        <dbReference type="ARBA" id="ARBA00012417"/>
    </source>
</evidence>
<feature type="domain" description="DNA-directed DNA polymerase X" evidence="24">
    <location>
        <begin position="1"/>
        <end position="320"/>
    </location>
</feature>
<keyword evidence="26" id="KW-1185">Reference proteome</keyword>
<dbReference type="Pfam" id="PF14716">
    <property type="entry name" value="HHH_8"/>
    <property type="match status" value="1"/>
</dbReference>
<evidence type="ECO:0000256" key="15">
    <source>
        <dbReference type="ARBA" id="ARBA00023204"/>
    </source>
</evidence>
<dbReference type="Proteomes" id="UP000464378">
    <property type="component" value="Chromosome"/>
</dbReference>
<evidence type="ECO:0000256" key="9">
    <source>
        <dbReference type="ARBA" id="ARBA00022695"/>
    </source>
</evidence>
<dbReference type="InParanoid" id="A0A6C2YGI9"/>
<evidence type="ECO:0000256" key="19">
    <source>
        <dbReference type="ARBA" id="ARBA00044678"/>
    </source>
</evidence>
<dbReference type="PIRSF" id="PIRSF005047">
    <property type="entry name" value="UCP005047_YshC"/>
    <property type="match status" value="1"/>
</dbReference>
<dbReference type="Pfam" id="PF02811">
    <property type="entry name" value="PHP"/>
    <property type="match status" value="1"/>
</dbReference>
<dbReference type="InterPro" id="IPR016195">
    <property type="entry name" value="Pol/histidinol_Pase-like"/>
</dbReference>
<dbReference type="Gene3D" id="3.30.210.10">
    <property type="entry name" value="DNA polymerase, thumb domain"/>
    <property type="match status" value="1"/>
</dbReference>
<dbReference type="Gene3D" id="1.10.150.110">
    <property type="entry name" value="DNA polymerase beta, N-terminal domain-like"/>
    <property type="match status" value="1"/>
</dbReference>
<evidence type="ECO:0000259" key="24">
    <source>
        <dbReference type="SMART" id="SM00483"/>
    </source>
</evidence>
<evidence type="ECO:0000256" key="7">
    <source>
        <dbReference type="ARBA" id="ARBA00022634"/>
    </source>
</evidence>
<dbReference type="PANTHER" id="PTHR36928:SF1">
    <property type="entry name" value="PHOSPHATASE YCDX-RELATED"/>
    <property type="match status" value="1"/>
</dbReference>
<comment type="catalytic activity">
    <reaction evidence="21">
        <text>DNA(n) + a 2'-deoxyribonucleoside 5'-triphosphate = DNA(n+1) + diphosphate</text>
        <dbReference type="Rhea" id="RHEA:22508"/>
        <dbReference type="Rhea" id="RHEA-COMP:17339"/>
        <dbReference type="Rhea" id="RHEA-COMP:17340"/>
        <dbReference type="ChEBI" id="CHEBI:33019"/>
        <dbReference type="ChEBI" id="CHEBI:61560"/>
        <dbReference type="ChEBI" id="CHEBI:173112"/>
        <dbReference type="EC" id="2.7.7.7"/>
    </reaction>
</comment>
<dbReference type="InterPro" id="IPR037160">
    <property type="entry name" value="DNA_Pol_thumb_sf"/>
</dbReference>
<dbReference type="Gene3D" id="3.30.460.10">
    <property type="entry name" value="Beta Polymerase, domain 2"/>
    <property type="match status" value="1"/>
</dbReference>
<dbReference type="InterPro" id="IPR010996">
    <property type="entry name" value="HHH_MUS81"/>
</dbReference>
<dbReference type="SUPFAM" id="SSF89550">
    <property type="entry name" value="PHP domain-like"/>
    <property type="match status" value="1"/>
</dbReference>
<evidence type="ECO:0000256" key="5">
    <source>
        <dbReference type="ARBA" id="ARBA00020020"/>
    </source>
</evidence>
<evidence type="ECO:0000256" key="1">
    <source>
        <dbReference type="ARBA" id="ARBA00001946"/>
    </source>
</evidence>
<protein>
    <recommendedName>
        <fullName evidence="5">DNA polymerase beta</fullName>
        <ecNumber evidence="3">2.7.7.7</ecNumber>
        <ecNumber evidence="4">4.2.99.18</ecNumber>
    </recommendedName>
    <alternativeName>
        <fullName evidence="16">5'-deoxyribose-phosphate lyase</fullName>
    </alternativeName>
    <alternativeName>
        <fullName evidence="17">AP lyase</fullName>
    </alternativeName>
</protein>
<dbReference type="PRINTS" id="PR00870">
    <property type="entry name" value="DNAPOLXBETA"/>
</dbReference>
<dbReference type="PANTHER" id="PTHR36928">
    <property type="entry name" value="PHOSPHATASE YCDX-RELATED"/>
    <property type="match status" value="1"/>
</dbReference>
<dbReference type="GO" id="GO:0006281">
    <property type="term" value="P:DNA repair"/>
    <property type="evidence" value="ECO:0007669"/>
    <property type="project" value="UniProtKB-KW"/>
</dbReference>
<organism evidence="25">
    <name type="scientific">Tuwongella immobilis</name>
    <dbReference type="NCBI Taxonomy" id="692036"/>
    <lineage>
        <taxon>Bacteria</taxon>
        <taxon>Pseudomonadati</taxon>
        <taxon>Planctomycetota</taxon>
        <taxon>Planctomycetia</taxon>
        <taxon>Gemmatales</taxon>
        <taxon>Gemmataceae</taxon>
        <taxon>Tuwongella</taxon>
    </lineage>
</organism>
<keyword evidence="8" id="KW-0808">Transferase</keyword>
<dbReference type="SMART" id="SM00481">
    <property type="entry name" value="POLIIIAc"/>
    <property type="match status" value="1"/>
</dbReference>
<evidence type="ECO:0000256" key="21">
    <source>
        <dbReference type="ARBA" id="ARBA00049244"/>
    </source>
</evidence>
<dbReference type="InterPro" id="IPR022311">
    <property type="entry name" value="PolX-like"/>
</dbReference>
<dbReference type="EC" id="2.7.7.7" evidence="3"/>
<keyword evidence="12" id="KW-0832">Ubl conjugation</keyword>
<keyword evidence="7" id="KW-0237">DNA synthesis</keyword>
<gene>
    <name evidence="25" type="ORF">GMBLW1_33540</name>
</gene>
<dbReference type="AlphaFoldDB" id="A0A6C2YGI9"/>
<keyword evidence="11" id="KW-0227">DNA damage</keyword>
<dbReference type="SUPFAM" id="SSF47802">
    <property type="entry name" value="DNA polymerase beta, N-terminal domain-like"/>
    <property type="match status" value="1"/>
</dbReference>
<dbReference type="InterPro" id="IPR003583">
    <property type="entry name" value="Hlx-hairpin-Hlx_DNA-bd_motif"/>
</dbReference>
<accession>A0A6C2YGI9</accession>
<dbReference type="NCBIfam" id="NF006375">
    <property type="entry name" value="PRK08609.1"/>
    <property type="match status" value="1"/>
</dbReference>
<evidence type="ECO:0000256" key="18">
    <source>
        <dbReference type="ARBA" id="ARBA00044632"/>
    </source>
</evidence>
<evidence type="ECO:0000256" key="11">
    <source>
        <dbReference type="ARBA" id="ARBA00022763"/>
    </source>
</evidence>
<comment type="catalytic activity">
    <reaction evidence="18">
        <text>2'-deoxyribonucleotide-(2'-deoxyribose 5'-phosphate)-2'-deoxyribonucleotide-DNA = a 3'-end 2'-deoxyribonucleotide-(2,3-dehydro-2,3-deoxyribose 5'-phosphate)-DNA + a 5'-end 5'-phospho-2'-deoxyribonucleoside-DNA + H(+)</text>
        <dbReference type="Rhea" id="RHEA:66592"/>
        <dbReference type="Rhea" id="RHEA-COMP:13180"/>
        <dbReference type="Rhea" id="RHEA-COMP:16897"/>
        <dbReference type="Rhea" id="RHEA-COMP:17067"/>
        <dbReference type="ChEBI" id="CHEBI:15378"/>
        <dbReference type="ChEBI" id="CHEBI:136412"/>
        <dbReference type="ChEBI" id="CHEBI:157695"/>
        <dbReference type="ChEBI" id="CHEBI:167181"/>
        <dbReference type="EC" id="4.2.99.18"/>
    </reaction>
</comment>
<dbReference type="FunFam" id="3.20.20.140:FF:000047">
    <property type="entry name" value="PHP domain-containing protein"/>
    <property type="match status" value="1"/>
</dbReference>
<dbReference type="GO" id="GO:0003887">
    <property type="term" value="F:DNA-directed DNA polymerase activity"/>
    <property type="evidence" value="ECO:0007669"/>
    <property type="project" value="UniProtKB-KW"/>
</dbReference>
<dbReference type="EMBL" id="LR593887">
    <property type="protein sequence ID" value="VTR96630.1"/>
    <property type="molecule type" value="Genomic_DNA"/>
</dbReference>
<dbReference type="InterPro" id="IPR027421">
    <property type="entry name" value="DNA_pol_lamdba_lyase_dom_sf"/>
</dbReference>
<evidence type="ECO:0000256" key="16">
    <source>
        <dbReference type="ARBA" id="ARBA00035717"/>
    </source>
</evidence>
<evidence type="ECO:0000256" key="17">
    <source>
        <dbReference type="ARBA" id="ARBA00035726"/>
    </source>
</evidence>
<dbReference type="SMART" id="SM00278">
    <property type="entry name" value="HhH1"/>
    <property type="match status" value="3"/>
</dbReference>
<keyword evidence="13" id="KW-0239">DNA-directed DNA polymerase</keyword>
<evidence type="ECO:0000256" key="2">
    <source>
        <dbReference type="ARBA" id="ARBA00004496"/>
    </source>
</evidence>
<keyword evidence="10" id="KW-0235">DNA replication</keyword>
<feature type="domain" description="Helix-hairpin-helix DNA-binding motif class 1" evidence="22">
    <location>
        <begin position="51"/>
        <end position="70"/>
    </location>
</feature>
<evidence type="ECO:0000256" key="8">
    <source>
        <dbReference type="ARBA" id="ARBA00022679"/>
    </source>
</evidence>
<evidence type="ECO:0000313" key="25">
    <source>
        <dbReference type="EMBL" id="VIP00606.1"/>
    </source>
</evidence>
<evidence type="ECO:0000256" key="12">
    <source>
        <dbReference type="ARBA" id="ARBA00022843"/>
    </source>
</evidence>
<dbReference type="InterPro" id="IPR029398">
    <property type="entry name" value="PolB_thumb"/>
</dbReference>
<keyword evidence="15" id="KW-0234">DNA repair</keyword>
<comment type="catalytic activity">
    <reaction evidence="19">
        <text>a 5'-end 2'-deoxyribose-2'-deoxyribonucleotide-DNA = (2E,4S)-4-hydroxypenten-2-al-5-phosphate + a 5'-end 5'-phospho-2'-deoxyribonucleoside-DNA + H(+)</text>
        <dbReference type="Rhea" id="RHEA:76255"/>
        <dbReference type="Rhea" id="RHEA-COMP:13180"/>
        <dbReference type="Rhea" id="RHEA-COMP:18657"/>
        <dbReference type="ChEBI" id="CHEBI:15378"/>
        <dbReference type="ChEBI" id="CHEBI:136412"/>
        <dbReference type="ChEBI" id="CHEBI:195194"/>
        <dbReference type="ChEBI" id="CHEBI:195195"/>
    </reaction>
</comment>
<dbReference type="InterPro" id="IPR004013">
    <property type="entry name" value="PHP_dom"/>
</dbReference>
<comment type="cofactor">
    <cofactor evidence="1">
        <name>Mg(2+)</name>
        <dbReference type="ChEBI" id="CHEBI:18420"/>
    </cofactor>
</comment>
<feature type="domain" description="Polymerase/histidinol phosphatase N-terminal" evidence="23">
    <location>
        <begin position="344"/>
        <end position="423"/>
    </location>
</feature>
<dbReference type="Gene3D" id="1.10.150.20">
    <property type="entry name" value="5' to 3' exonuclease, C-terminal subdomain"/>
    <property type="match status" value="1"/>
</dbReference>
<dbReference type="Gene3D" id="3.20.20.140">
    <property type="entry name" value="Metal-dependent hydrolases"/>
    <property type="match status" value="1"/>
</dbReference>
<evidence type="ECO:0000313" key="26">
    <source>
        <dbReference type="Proteomes" id="UP000464378"/>
    </source>
</evidence>
<comment type="function">
    <text evidence="20">Repair polymerase that plays a key role in base-excision repair. During this process, the damaged base is excised by specific DNA glycosylases, the DNA backbone is nicked at the abasic site by an apurinic/apyrimidic (AP) endonuclease, and POLB removes 5'-deoxyribose-phosphate from the preincised AP site acting as a 5'-deoxyribose-phosphate lyase (5'-dRP lyase); through its DNA polymerase activity, it adds one nucleotide to the 3' end of the arising single-nucleotide gap. Conducts 'gap-filling' DNA synthesis in a stepwise distributive fashion rather than in a processive fashion as for other DNA polymerases. It is also able to cleave sugar-phosphate bonds 3' to an intact AP site, acting as an AP lyase.</text>
</comment>
<evidence type="ECO:0000256" key="4">
    <source>
        <dbReference type="ARBA" id="ARBA00012720"/>
    </source>
</evidence>
<keyword evidence="6" id="KW-0488">Methylation</keyword>
<reference evidence="25" key="1">
    <citation type="submission" date="2019-04" db="EMBL/GenBank/DDBJ databases">
        <authorList>
            <consortium name="Science for Life Laboratories"/>
        </authorList>
    </citation>
    <scope>NUCLEOTIDE SEQUENCE</scope>
    <source>
        <strain evidence="25">MBLW1</strain>
    </source>
</reference>
<dbReference type="Pfam" id="PF14791">
    <property type="entry name" value="DNA_pol_B_thumb"/>
    <property type="match status" value="1"/>
</dbReference>
<dbReference type="KEGG" id="tim:GMBLW1_33540"/>
<dbReference type="GO" id="GO:0008270">
    <property type="term" value="F:zinc ion binding"/>
    <property type="evidence" value="ECO:0007669"/>
    <property type="project" value="TreeGrafter"/>
</dbReference>
<feature type="domain" description="Helix-hairpin-helix DNA-binding motif class 1" evidence="22">
    <location>
        <begin position="91"/>
        <end position="110"/>
    </location>
</feature>
<dbReference type="Pfam" id="PF14520">
    <property type="entry name" value="HHH_5"/>
    <property type="match status" value="1"/>
</dbReference>
<keyword evidence="14" id="KW-0915">Sodium</keyword>
<dbReference type="SUPFAM" id="SSF81301">
    <property type="entry name" value="Nucleotidyltransferase"/>
    <property type="match status" value="1"/>
</dbReference>
<dbReference type="CDD" id="cd00141">
    <property type="entry name" value="NT_POLXc"/>
    <property type="match status" value="1"/>
</dbReference>
<dbReference type="InterPro" id="IPR002008">
    <property type="entry name" value="DNA_pol_X_beta-like"/>
</dbReference>
<dbReference type="InterPro" id="IPR050243">
    <property type="entry name" value="PHP_phosphatase"/>
</dbReference>